<evidence type="ECO:0000256" key="1">
    <source>
        <dbReference type="SAM" id="MobiDB-lite"/>
    </source>
</evidence>
<dbReference type="EMBL" id="BAAAHQ010000006">
    <property type="protein sequence ID" value="GAA0918464.1"/>
    <property type="molecule type" value="Genomic_DNA"/>
</dbReference>
<organism evidence="2 3">
    <name type="scientific">Nonomuraea longicatena</name>
    <dbReference type="NCBI Taxonomy" id="83682"/>
    <lineage>
        <taxon>Bacteria</taxon>
        <taxon>Bacillati</taxon>
        <taxon>Actinomycetota</taxon>
        <taxon>Actinomycetes</taxon>
        <taxon>Streptosporangiales</taxon>
        <taxon>Streptosporangiaceae</taxon>
        <taxon>Nonomuraea</taxon>
    </lineage>
</organism>
<comment type="caution">
    <text evidence="2">The sequence shown here is derived from an EMBL/GenBank/DDBJ whole genome shotgun (WGS) entry which is preliminary data.</text>
</comment>
<accession>A0ABP3ZDW2</accession>
<keyword evidence="3" id="KW-1185">Reference proteome</keyword>
<protein>
    <submittedName>
        <fullName evidence="2">Uncharacterized protein</fullName>
    </submittedName>
</protein>
<feature type="compositionally biased region" description="Gly residues" evidence="1">
    <location>
        <begin position="19"/>
        <end position="41"/>
    </location>
</feature>
<dbReference type="Proteomes" id="UP001501578">
    <property type="component" value="Unassembled WGS sequence"/>
</dbReference>
<evidence type="ECO:0000313" key="3">
    <source>
        <dbReference type="Proteomes" id="UP001501578"/>
    </source>
</evidence>
<sequence>MPEATRQVRTAADGVLGTADGGGPGGWGGMGGMGGRGGTGGPNPAPGAGRGSPAAG</sequence>
<name>A0ABP3ZDW2_9ACTN</name>
<evidence type="ECO:0000313" key="2">
    <source>
        <dbReference type="EMBL" id="GAA0918464.1"/>
    </source>
</evidence>
<proteinExistence type="predicted"/>
<gene>
    <name evidence="2" type="ORF">GCM10009560_15480</name>
</gene>
<feature type="region of interest" description="Disordered" evidence="1">
    <location>
        <begin position="1"/>
        <end position="56"/>
    </location>
</feature>
<reference evidence="3" key="1">
    <citation type="journal article" date="2019" name="Int. J. Syst. Evol. Microbiol.">
        <title>The Global Catalogue of Microorganisms (GCM) 10K type strain sequencing project: providing services to taxonomists for standard genome sequencing and annotation.</title>
        <authorList>
            <consortium name="The Broad Institute Genomics Platform"/>
            <consortium name="The Broad Institute Genome Sequencing Center for Infectious Disease"/>
            <person name="Wu L."/>
            <person name="Ma J."/>
        </authorList>
    </citation>
    <scope>NUCLEOTIDE SEQUENCE [LARGE SCALE GENOMIC DNA]</scope>
    <source>
        <strain evidence="3">JCM 11136</strain>
    </source>
</reference>